<sequence>MVDTPSQGTSADPLSPGRADTVAAEAAFGLLGQLDKAWRALDCAAVEHFTTWAENVLGGRACEAARKDRPASPPGRPPSSDSSPPDLGEYSAPEFFLPAEDDWFAAIATKPSPAYFVFVREDDDWRLAAGPIPLVDEVPSLASDVTPAPETAVKARLVPQRHVTYLTDPAGVSGVRFPSGDPVRDLFSSTTKKQADVKLVPGPTRALALADGAMLVFHALEIDASDYAVLATRITPGNKLSTVAIRQTSVG</sequence>
<evidence type="ECO:0000256" key="1">
    <source>
        <dbReference type="SAM" id="MobiDB-lite"/>
    </source>
</evidence>
<evidence type="ECO:0000313" key="3">
    <source>
        <dbReference type="Proteomes" id="UP000530928"/>
    </source>
</evidence>
<evidence type="ECO:0000313" key="2">
    <source>
        <dbReference type="EMBL" id="MBA2892579.1"/>
    </source>
</evidence>
<organism evidence="2 3">
    <name type="scientific">Nonomuraea soli</name>
    <dbReference type="NCBI Taxonomy" id="1032476"/>
    <lineage>
        <taxon>Bacteria</taxon>
        <taxon>Bacillati</taxon>
        <taxon>Actinomycetota</taxon>
        <taxon>Actinomycetes</taxon>
        <taxon>Streptosporangiales</taxon>
        <taxon>Streptosporangiaceae</taxon>
        <taxon>Nonomuraea</taxon>
    </lineage>
</organism>
<comment type="caution">
    <text evidence="2">The sequence shown here is derived from an EMBL/GenBank/DDBJ whole genome shotgun (WGS) entry which is preliminary data.</text>
</comment>
<dbReference type="Proteomes" id="UP000530928">
    <property type="component" value="Unassembled WGS sequence"/>
</dbReference>
<protein>
    <submittedName>
        <fullName evidence="2">Uncharacterized protein</fullName>
    </submittedName>
</protein>
<name>A0A7W0CJZ2_9ACTN</name>
<gene>
    <name evidence="2" type="ORF">HNR30_003933</name>
</gene>
<dbReference type="RefSeq" id="WP_181611335.1">
    <property type="nucleotide sequence ID" value="NZ_BAABAM010000003.1"/>
</dbReference>
<feature type="region of interest" description="Disordered" evidence="1">
    <location>
        <begin position="64"/>
        <end position="91"/>
    </location>
</feature>
<keyword evidence="3" id="KW-1185">Reference proteome</keyword>
<reference evidence="2 3" key="1">
    <citation type="submission" date="2020-07" db="EMBL/GenBank/DDBJ databases">
        <title>Genomic Encyclopedia of Type Strains, Phase IV (KMG-IV): sequencing the most valuable type-strain genomes for metagenomic binning, comparative biology and taxonomic classification.</title>
        <authorList>
            <person name="Goeker M."/>
        </authorList>
    </citation>
    <scope>NUCLEOTIDE SEQUENCE [LARGE SCALE GENOMIC DNA]</scope>
    <source>
        <strain evidence="2 3">DSM 45533</strain>
    </source>
</reference>
<accession>A0A7W0CJZ2</accession>
<proteinExistence type="predicted"/>
<dbReference type="AlphaFoldDB" id="A0A7W0CJZ2"/>
<dbReference type="EMBL" id="JACDUR010000004">
    <property type="protein sequence ID" value="MBA2892579.1"/>
    <property type="molecule type" value="Genomic_DNA"/>
</dbReference>